<dbReference type="Gene3D" id="3.40.309.10">
    <property type="entry name" value="Aldehyde Dehydrogenase, Chain A, domain 2"/>
    <property type="match status" value="1"/>
</dbReference>
<dbReference type="GO" id="GO:0016620">
    <property type="term" value="F:oxidoreductase activity, acting on the aldehyde or oxo group of donors, NAD or NADP as acceptor"/>
    <property type="evidence" value="ECO:0007669"/>
    <property type="project" value="InterPro"/>
</dbReference>
<reference evidence="4" key="1">
    <citation type="submission" date="2022-07" db="EMBL/GenBank/DDBJ databases">
        <title>Genome Sequence of Physisporinus lineatus.</title>
        <authorList>
            <person name="Buettner E."/>
        </authorList>
    </citation>
    <scope>NUCLEOTIDE SEQUENCE</scope>
    <source>
        <strain evidence="4">VT162</strain>
    </source>
</reference>
<feature type="domain" description="Aldehyde dehydrogenase" evidence="3">
    <location>
        <begin position="3"/>
        <end position="206"/>
    </location>
</feature>
<feature type="domain" description="Aldehyde dehydrogenase" evidence="3">
    <location>
        <begin position="207"/>
        <end position="437"/>
    </location>
</feature>
<evidence type="ECO:0000313" key="5">
    <source>
        <dbReference type="Proteomes" id="UP001212997"/>
    </source>
</evidence>
<dbReference type="InterPro" id="IPR016163">
    <property type="entry name" value="Ald_DH_C"/>
</dbReference>
<name>A0AAD5URF0_9APHY</name>
<sequence length="466" mass="50434">MVIRNPATEEDICTIVSASGRDVRLAVHDAHEAFKSGVWSRAPAIQRSAVLSNLARDLQERIPELAKIESIQTGRTVREMTAQMGRLPEWLDYYAALLRTHTAFVAPTQGALLNYVQRVPLGVVAQITPFNHPLLIAIKKIAPALAAGNSVIVKPSELAPISVLEFAEMAAGAGVPPGVLSVLPGPGKTTGKELISSPHIRKVDITAPIVIFDDADPISAANGAAFACFIASGQTCVSGTRLIIQDQIYDEFMAHFLRKVESVTRRMGNPLNPKSTMGSVISPRQLVHIENVVKRATKGSAKIVIGGKRMTGTSELDGFDFSKGSFFAPTIVSDVSTNDEIWREEIFGPVVVVKRFKEEKEGVDLANASKYGLGAGIWTTDLSRAHRIAAEIDAGLVWVNSHHRNDPSSPWGGMKQSGIGRENGIEAYEAYSQSKSIIINTATVEETQNAQDWFAEGEDETPQRYG</sequence>
<dbReference type="Proteomes" id="UP001212997">
    <property type="component" value="Unassembled WGS sequence"/>
</dbReference>
<dbReference type="InterPro" id="IPR016161">
    <property type="entry name" value="Ald_DH/histidinol_DH"/>
</dbReference>
<comment type="caution">
    <text evidence="4">The sequence shown here is derived from an EMBL/GenBank/DDBJ whole genome shotgun (WGS) entry which is preliminary data.</text>
</comment>
<dbReference type="Pfam" id="PF00171">
    <property type="entry name" value="Aldedh"/>
    <property type="match status" value="2"/>
</dbReference>
<organism evidence="4 5">
    <name type="scientific">Meripilus lineatus</name>
    <dbReference type="NCBI Taxonomy" id="2056292"/>
    <lineage>
        <taxon>Eukaryota</taxon>
        <taxon>Fungi</taxon>
        <taxon>Dikarya</taxon>
        <taxon>Basidiomycota</taxon>
        <taxon>Agaricomycotina</taxon>
        <taxon>Agaricomycetes</taxon>
        <taxon>Polyporales</taxon>
        <taxon>Meripilaceae</taxon>
        <taxon>Meripilus</taxon>
    </lineage>
</organism>
<keyword evidence="5" id="KW-1185">Reference proteome</keyword>
<evidence type="ECO:0000259" key="3">
    <source>
        <dbReference type="Pfam" id="PF00171"/>
    </source>
</evidence>
<evidence type="ECO:0000313" key="4">
    <source>
        <dbReference type="EMBL" id="KAJ3475748.1"/>
    </source>
</evidence>
<dbReference type="Gene3D" id="3.40.605.10">
    <property type="entry name" value="Aldehyde Dehydrogenase, Chain A, domain 1"/>
    <property type="match status" value="2"/>
</dbReference>
<dbReference type="EMBL" id="JANAWD010000805">
    <property type="protein sequence ID" value="KAJ3475748.1"/>
    <property type="molecule type" value="Genomic_DNA"/>
</dbReference>
<dbReference type="InterPro" id="IPR015590">
    <property type="entry name" value="Aldehyde_DH_dom"/>
</dbReference>
<proteinExistence type="inferred from homology"/>
<dbReference type="FunFam" id="3.40.309.10:FF:000009">
    <property type="entry name" value="Aldehyde dehydrogenase A"/>
    <property type="match status" value="1"/>
</dbReference>
<evidence type="ECO:0000256" key="2">
    <source>
        <dbReference type="ARBA" id="ARBA00023002"/>
    </source>
</evidence>
<protein>
    <recommendedName>
        <fullName evidence="3">Aldehyde dehydrogenase domain-containing protein</fullName>
    </recommendedName>
</protein>
<gene>
    <name evidence="4" type="ORF">NLI96_g11634</name>
</gene>
<dbReference type="SUPFAM" id="SSF53720">
    <property type="entry name" value="ALDH-like"/>
    <property type="match status" value="1"/>
</dbReference>
<dbReference type="InterPro" id="IPR016162">
    <property type="entry name" value="Ald_DH_N"/>
</dbReference>
<dbReference type="PANTHER" id="PTHR11699">
    <property type="entry name" value="ALDEHYDE DEHYDROGENASE-RELATED"/>
    <property type="match status" value="1"/>
</dbReference>
<evidence type="ECO:0000256" key="1">
    <source>
        <dbReference type="ARBA" id="ARBA00009986"/>
    </source>
</evidence>
<comment type="similarity">
    <text evidence="1">Belongs to the aldehyde dehydrogenase family.</text>
</comment>
<dbReference type="AlphaFoldDB" id="A0AAD5URF0"/>
<accession>A0AAD5URF0</accession>
<dbReference type="FunFam" id="3.40.605.10:FF:000007">
    <property type="entry name" value="NAD/NADP-dependent betaine aldehyde dehydrogenase"/>
    <property type="match status" value="1"/>
</dbReference>
<keyword evidence="2" id="KW-0560">Oxidoreductase</keyword>